<organism evidence="13">
    <name type="scientific">Xingshan nematode virus 4</name>
    <dbReference type="NCBI Taxonomy" id="1923763"/>
    <lineage>
        <taxon>Viruses</taxon>
        <taxon>Riboviria</taxon>
        <taxon>Orthornavirae</taxon>
        <taxon>Negarnaviricota</taxon>
        <taxon>Haploviricotina</taxon>
        <taxon>Monjiviricetes</taxon>
        <taxon>Mononegavirales</taxon>
        <taxon>Rhabdoviridae</taxon>
        <taxon>Alpharhabdovirinae</taxon>
        <taxon>Alphanemrhavirus</taxon>
        <taxon>Alphanemrhavirus xingshan</taxon>
    </lineage>
</organism>
<accession>A0A1L3KN95</accession>
<dbReference type="GO" id="GO:0003723">
    <property type="term" value="F:RNA binding"/>
    <property type="evidence" value="ECO:0007669"/>
    <property type="project" value="UniProtKB-KW"/>
</dbReference>
<name>A0A1L3KN95_9RHAB</name>
<evidence type="ECO:0000256" key="9">
    <source>
        <dbReference type="ARBA" id="ARBA00023200"/>
    </source>
</evidence>
<evidence type="ECO:0000256" key="8">
    <source>
        <dbReference type="ARBA" id="ARBA00023086"/>
    </source>
</evidence>
<keyword evidence="4" id="KW-1139">Helical capsid protein</keyword>
<dbReference type="OrthoDB" id="22890at10239"/>
<keyword evidence="8 13" id="KW-0543">Viral nucleoprotein</keyword>
<evidence type="ECO:0000256" key="6">
    <source>
        <dbReference type="ARBA" id="ARBA00022844"/>
    </source>
</evidence>
<dbReference type="InterPro" id="IPR035961">
    <property type="entry name" value="Rhabdovirus_nucleoprotein-like"/>
</dbReference>
<evidence type="ECO:0000256" key="1">
    <source>
        <dbReference type="ARBA" id="ARBA00004192"/>
    </source>
</evidence>
<keyword evidence="10" id="KW-0687">Ribonucleoprotein</keyword>
<dbReference type="InterPro" id="IPR023331">
    <property type="entry name" value="Rhabdovirus_ncapsid_C"/>
</dbReference>
<evidence type="ECO:0000256" key="2">
    <source>
        <dbReference type="ARBA" id="ARBA00004328"/>
    </source>
</evidence>
<dbReference type="Proteomes" id="UP000204243">
    <property type="component" value="Segment"/>
</dbReference>
<sequence length="433" mass="49037">MFKAHDSAFTIYDTETGKIGILSKYGLEPEVYYLNELKEKPLITVPHYYTDPDVIKGIRTIIDGNTPASTDSSLGIAFIAHMAKKIKGILDEDWKSYSVVIGRKGDEINPLDLLRLRIEEKESKMTTIDRDVVSGDFGLLAKCLMVHRVGIASAEGGYKENLCARLATIFTMEPFNLKNVIGVTNLAHWLQDTSFTSIVAAIDMFLRKFPNHQYEKLRACTLGTFLKDCVVMSSVNQAADALLTSPPILLQYVFSRDIATDVRHIIGGEPTEEKTTDHSYFQYMREMNLVPRSAYSASLNPNLFLWCQFIGVLLGKRRSMYARLLECSSPTMILVHACYVVYYLSGSPEAKLIFALNKEKGEQITKAREARKRLEMDEESTPSPEFVLSEMQKHHYTITDEMKDKFLLTVRTIDGSRRGTVGEFIKNFFIPQN</sequence>
<keyword evidence="14" id="KW-1185">Reference proteome</keyword>
<keyword evidence="7" id="KW-0694">RNA-binding</keyword>
<dbReference type="GO" id="GO:0019029">
    <property type="term" value="C:helical viral capsid"/>
    <property type="evidence" value="ECO:0007669"/>
    <property type="project" value="UniProtKB-KW"/>
</dbReference>
<proteinExistence type="predicted"/>
<dbReference type="SUPFAM" id="SSF140809">
    <property type="entry name" value="Rhabdovirus nucleoprotein-like"/>
    <property type="match status" value="1"/>
</dbReference>
<evidence type="ECO:0000256" key="7">
    <source>
        <dbReference type="ARBA" id="ARBA00022884"/>
    </source>
</evidence>
<evidence type="ECO:0000313" key="14">
    <source>
        <dbReference type="Proteomes" id="UP000204243"/>
    </source>
</evidence>
<dbReference type="GO" id="GO:0019013">
    <property type="term" value="C:viral nucleocapsid"/>
    <property type="evidence" value="ECO:0007669"/>
    <property type="project" value="UniProtKB-KW"/>
</dbReference>
<keyword evidence="5" id="KW-0167">Capsid protein</keyword>
<dbReference type="Gene3D" id="1.10.3610.10">
    <property type="entry name" value="Nucleoprotein"/>
    <property type="match status" value="1"/>
</dbReference>
<dbReference type="Pfam" id="PF00945">
    <property type="entry name" value="Rhabdo_ncap"/>
    <property type="match status" value="1"/>
</dbReference>
<keyword evidence="6" id="KW-0946">Virion</keyword>
<evidence type="ECO:0000256" key="11">
    <source>
        <dbReference type="ARBA" id="ARBA00033344"/>
    </source>
</evidence>
<keyword evidence="9" id="KW-1035">Host cytoplasm</keyword>
<dbReference type="GO" id="GO:0030430">
    <property type="term" value="C:host cell cytoplasm"/>
    <property type="evidence" value="ECO:0007669"/>
    <property type="project" value="UniProtKB-SubCell"/>
</dbReference>
<dbReference type="Gene3D" id="1.10.3570.10">
    <property type="entry name" value="Rhabdovirus nucleocapsid protein like domain"/>
    <property type="match status" value="1"/>
</dbReference>
<dbReference type="InterPro" id="IPR000448">
    <property type="entry name" value="Rhabdo_ncapsid"/>
</dbReference>
<evidence type="ECO:0000256" key="3">
    <source>
        <dbReference type="ARBA" id="ARBA00014389"/>
    </source>
</evidence>
<dbReference type="InterPro" id="IPR023330">
    <property type="entry name" value="Rhabdovirus_ncapsid_N"/>
</dbReference>
<evidence type="ECO:0000256" key="4">
    <source>
        <dbReference type="ARBA" id="ARBA00022497"/>
    </source>
</evidence>
<comment type="subcellular location">
    <subcellularLocation>
        <location evidence="1">Host cytoplasm</location>
    </subcellularLocation>
    <subcellularLocation>
        <location evidence="2">Virion</location>
    </subcellularLocation>
</comment>
<dbReference type="KEGG" id="vg:30999512"/>
<dbReference type="EMBL" id="KX884459">
    <property type="protein sequence ID" value="APG78843.1"/>
    <property type="molecule type" value="Genomic_RNA"/>
</dbReference>
<reference evidence="13" key="1">
    <citation type="journal article" date="2016" name="Nature">
        <title>Redefining the invertebrate RNA virosphere.</title>
        <authorList>
            <person name="Shi M."/>
            <person name="Lin X.D."/>
            <person name="Tian J.H."/>
            <person name="Chen L.J."/>
            <person name="Chen X."/>
            <person name="Li C.X."/>
            <person name="Qin X.C."/>
            <person name="Li J."/>
            <person name="Cao J.P."/>
            <person name="Eden J.S."/>
            <person name="Buchmann J."/>
            <person name="Wang W."/>
            <person name="Xu J."/>
            <person name="Holmes E.C."/>
            <person name="Zhang Y.Z."/>
        </authorList>
    </citation>
    <scope>NUCLEOTIDE SEQUENCE [LARGE SCALE GENOMIC DNA]</scope>
    <source>
        <strain evidence="13">XSNXC32924</strain>
    </source>
</reference>
<evidence type="ECO:0000256" key="10">
    <source>
        <dbReference type="ARBA" id="ARBA00023274"/>
    </source>
</evidence>
<feature type="domain" description="Rhabdovirus nucleocapsid" evidence="12">
    <location>
        <begin position="33"/>
        <end position="359"/>
    </location>
</feature>
<evidence type="ECO:0000313" key="13">
    <source>
        <dbReference type="EMBL" id="APG78843.1"/>
    </source>
</evidence>
<evidence type="ECO:0000259" key="12">
    <source>
        <dbReference type="Pfam" id="PF00945"/>
    </source>
</evidence>
<dbReference type="GeneID" id="30999512"/>
<dbReference type="RefSeq" id="YP_009344974.1">
    <property type="nucleotide sequence ID" value="NC_033701.1"/>
</dbReference>
<protein>
    <recommendedName>
        <fullName evidence="3">Nucleoprotein</fullName>
    </recommendedName>
    <alternativeName>
        <fullName evidence="11">Nucleocapsid protein</fullName>
    </alternativeName>
</protein>
<dbReference type="GO" id="GO:1990904">
    <property type="term" value="C:ribonucleoprotein complex"/>
    <property type="evidence" value="ECO:0007669"/>
    <property type="project" value="UniProtKB-KW"/>
</dbReference>
<evidence type="ECO:0000256" key="5">
    <source>
        <dbReference type="ARBA" id="ARBA00022561"/>
    </source>
</evidence>